<dbReference type="InterPro" id="IPR042070">
    <property type="entry name" value="PucR_C-HTH_sf"/>
</dbReference>
<sequence>MQELLGRIARLDPSASLGLRVIACFDELMVGNVNTRALLAAAASLSGCVAGFHSETPARTVRIDHRGHHADGVRPEVDPAFQQDVSDGLTVWLERNGARQPNDAIVLERLALAVRMRHGRGRESDHRRDLSLLLDPDVDVQARCVSAITLGLRPGTRYRVVCAPLFAVWPEHPQGPEDVVATRFGAIHALVLPASAHEVTAVPSGVGVATEVEDLHHSFRTALVALRLCDPPAVGSVLADDFGGLIGLLADAPDGSFQPDVALVDAVMAYAWGAETLASVVRSHSLRQAAREAGVHHSTMQSRLETVNATLGFDPFEGYGRTRLGTAYLVWRLRHSRVLDLPAPTATPEGSDGRFG</sequence>
<reference evidence="2 3" key="1">
    <citation type="submission" date="2019-01" db="EMBL/GenBank/DDBJ databases">
        <title>Novel species of Nocardioides.</title>
        <authorList>
            <person name="Liu Q."/>
            <person name="Xin Y.-H."/>
        </authorList>
    </citation>
    <scope>NUCLEOTIDE SEQUENCE [LARGE SCALE GENOMIC DNA]</scope>
    <source>
        <strain evidence="2 3">HLT3-15</strain>
    </source>
</reference>
<name>A0A4Q2RVL4_9ACTN</name>
<evidence type="ECO:0000259" key="1">
    <source>
        <dbReference type="Pfam" id="PF13556"/>
    </source>
</evidence>
<dbReference type="Gene3D" id="1.10.10.2840">
    <property type="entry name" value="PucR C-terminal helix-turn-helix domain"/>
    <property type="match status" value="1"/>
</dbReference>
<dbReference type="RefSeq" id="WP_129474321.1">
    <property type="nucleotide sequence ID" value="NZ_SDWS01000002.1"/>
</dbReference>
<dbReference type="Pfam" id="PF13556">
    <property type="entry name" value="HTH_30"/>
    <property type="match status" value="1"/>
</dbReference>
<feature type="domain" description="PucR C-terminal helix-turn-helix" evidence="1">
    <location>
        <begin position="275"/>
        <end position="329"/>
    </location>
</feature>
<accession>A0A4Q2RVL4</accession>
<evidence type="ECO:0000313" key="2">
    <source>
        <dbReference type="EMBL" id="RYB92716.1"/>
    </source>
</evidence>
<dbReference type="OrthoDB" id="5051269at2"/>
<protein>
    <submittedName>
        <fullName evidence="2">PucR family transcriptional regulator</fullName>
    </submittedName>
</protein>
<dbReference type="Proteomes" id="UP000291838">
    <property type="component" value="Unassembled WGS sequence"/>
</dbReference>
<dbReference type="EMBL" id="SDWS01000002">
    <property type="protein sequence ID" value="RYB92716.1"/>
    <property type="molecule type" value="Genomic_DNA"/>
</dbReference>
<organism evidence="2 3">
    <name type="scientific">Nocardioides glacieisoli</name>
    <dbReference type="NCBI Taxonomy" id="1168730"/>
    <lineage>
        <taxon>Bacteria</taxon>
        <taxon>Bacillati</taxon>
        <taxon>Actinomycetota</taxon>
        <taxon>Actinomycetes</taxon>
        <taxon>Propionibacteriales</taxon>
        <taxon>Nocardioidaceae</taxon>
        <taxon>Nocardioides</taxon>
    </lineage>
</organism>
<keyword evidence="3" id="KW-1185">Reference proteome</keyword>
<evidence type="ECO:0000313" key="3">
    <source>
        <dbReference type="Proteomes" id="UP000291838"/>
    </source>
</evidence>
<comment type="caution">
    <text evidence="2">The sequence shown here is derived from an EMBL/GenBank/DDBJ whole genome shotgun (WGS) entry which is preliminary data.</text>
</comment>
<proteinExistence type="predicted"/>
<dbReference type="AlphaFoldDB" id="A0A4Q2RVL4"/>
<gene>
    <name evidence="2" type="ORF">EUA06_07220</name>
</gene>
<dbReference type="InterPro" id="IPR025736">
    <property type="entry name" value="PucR_C-HTH_dom"/>
</dbReference>